<protein>
    <recommendedName>
        <fullName evidence="3">Transposase</fullName>
    </recommendedName>
</protein>
<dbReference type="EMBL" id="AP024488">
    <property type="protein sequence ID" value="BCS95679.1"/>
    <property type="molecule type" value="Genomic_DNA"/>
</dbReference>
<evidence type="ECO:0008006" key="3">
    <source>
        <dbReference type="Google" id="ProtNLM"/>
    </source>
</evidence>
<evidence type="ECO:0000313" key="2">
    <source>
        <dbReference type="Proteomes" id="UP001320148"/>
    </source>
</evidence>
<accession>A0ABM7PEL6</accession>
<name>A0ABM7PEL6_9BACT</name>
<organism evidence="1 2">
    <name type="scientific">Desulfoluna limicola</name>
    <dbReference type="NCBI Taxonomy" id="2810562"/>
    <lineage>
        <taxon>Bacteria</taxon>
        <taxon>Pseudomonadati</taxon>
        <taxon>Thermodesulfobacteriota</taxon>
        <taxon>Desulfobacteria</taxon>
        <taxon>Desulfobacterales</taxon>
        <taxon>Desulfolunaceae</taxon>
        <taxon>Desulfoluna</taxon>
    </lineage>
</organism>
<evidence type="ECO:0000313" key="1">
    <source>
        <dbReference type="EMBL" id="BCS95679.1"/>
    </source>
</evidence>
<keyword evidence="2" id="KW-1185">Reference proteome</keyword>
<sequence>MHLRGRAVFESVYLHTPSVLQKYITPAAYYVNYQVVEMTDFERGYCPSTVTHLTAG</sequence>
<dbReference type="Proteomes" id="UP001320148">
    <property type="component" value="Chromosome"/>
</dbReference>
<proteinExistence type="predicted"/>
<reference evidence="1 2" key="1">
    <citation type="submission" date="2021-02" db="EMBL/GenBank/DDBJ databases">
        <title>Complete genome of Desulfoluna sp. strain ASN36.</title>
        <authorList>
            <person name="Takahashi A."/>
            <person name="Kojima H."/>
            <person name="Fukui M."/>
        </authorList>
    </citation>
    <scope>NUCLEOTIDE SEQUENCE [LARGE SCALE GENOMIC DNA]</scope>
    <source>
        <strain evidence="1 2">ASN36</strain>
    </source>
</reference>
<gene>
    <name evidence="1" type="ORF">DSLASN_13110</name>
</gene>